<sequence length="157" mass="17494">MSPIPPIWFEFCVTSSSRAKPSPDWSSVKKKLPEKSIIDESTLDNPVLGPFLLKLARDTITSGDGLSKALDYALRASKSFERCTVDSEPSLDLAISLHVVVAIYCSLGRFEKAIPMRPNYHPKGLFGESKVSNSISSDRSKLITLLWHLAGRRWFLN</sequence>
<keyword evidence="2" id="KW-1185">Reference proteome</keyword>
<dbReference type="Proteomes" id="UP000325577">
    <property type="component" value="Linkage Group LG21"/>
</dbReference>
<dbReference type="PANTHER" id="PTHR46284">
    <property type="entry name" value="PROTEIN KINESIN LIGHT CHAIN-RELATED 3"/>
    <property type="match status" value="1"/>
</dbReference>
<dbReference type="PANTHER" id="PTHR46284:SF2">
    <property type="entry name" value="PROTEIN KINESIN LIGHT CHAIN-RELATED 1"/>
    <property type="match status" value="1"/>
</dbReference>
<evidence type="ECO:0000313" key="1">
    <source>
        <dbReference type="EMBL" id="KAA8528691.1"/>
    </source>
</evidence>
<name>A0A5J5AHS3_9ASTE</name>
<dbReference type="AlphaFoldDB" id="A0A5J5AHS3"/>
<organism evidence="1 2">
    <name type="scientific">Nyssa sinensis</name>
    <dbReference type="NCBI Taxonomy" id="561372"/>
    <lineage>
        <taxon>Eukaryota</taxon>
        <taxon>Viridiplantae</taxon>
        <taxon>Streptophyta</taxon>
        <taxon>Embryophyta</taxon>
        <taxon>Tracheophyta</taxon>
        <taxon>Spermatophyta</taxon>
        <taxon>Magnoliopsida</taxon>
        <taxon>eudicotyledons</taxon>
        <taxon>Gunneridae</taxon>
        <taxon>Pentapetalae</taxon>
        <taxon>asterids</taxon>
        <taxon>Cornales</taxon>
        <taxon>Nyssaceae</taxon>
        <taxon>Nyssa</taxon>
    </lineage>
</organism>
<dbReference type="EMBL" id="CM018045">
    <property type="protein sequence ID" value="KAA8528691.1"/>
    <property type="molecule type" value="Genomic_DNA"/>
</dbReference>
<proteinExistence type="predicted"/>
<gene>
    <name evidence="1" type="ORF">F0562_036046</name>
</gene>
<protein>
    <submittedName>
        <fullName evidence="1">Uncharacterized protein</fullName>
    </submittedName>
</protein>
<dbReference type="OrthoDB" id="1714682at2759"/>
<evidence type="ECO:0000313" key="2">
    <source>
        <dbReference type="Proteomes" id="UP000325577"/>
    </source>
</evidence>
<reference evidence="1 2" key="1">
    <citation type="submission" date="2019-09" db="EMBL/GenBank/DDBJ databases">
        <title>A chromosome-level genome assembly of the Chinese tupelo Nyssa sinensis.</title>
        <authorList>
            <person name="Yang X."/>
            <person name="Kang M."/>
            <person name="Yang Y."/>
            <person name="Xiong H."/>
            <person name="Wang M."/>
            <person name="Zhang Z."/>
            <person name="Wang Z."/>
            <person name="Wu H."/>
            <person name="Ma T."/>
            <person name="Liu J."/>
            <person name="Xi Z."/>
        </authorList>
    </citation>
    <scope>NUCLEOTIDE SEQUENCE [LARGE SCALE GENOMIC DNA]</scope>
    <source>
        <strain evidence="1">J267</strain>
        <tissue evidence="1">Leaf</tissue>
    </source>
</reference>
<accession>A0A5J5AHS3</accession>